<dbReference type="PANTHER" id="PTHR43730">
    <property type="entry name" value="BETA-MANNOSIDASE"/>
    <property type="match status" value="1"/>
</dbReference>
<proteinExistence type="inferred from homology"/>
<comment type="subunit">
    <text evidence="4">Monomer.</text>
</comment>
<evidence type="ECO:0000256" key="1">
    <source>
        <dbReference type="ARBA" id="ARBA00000829"/>
    </source>
</evidence>
<dbReference type="InterPro" id="IPR036156">
    <property type="entry name" value="Beta-gal/glucu_dom_sf"/>
</dbReference>
<dbReference type="InterPro" id="IPR006103">
    <property type="entry name" value="Glyco_hydro_2_cat"/>
</dbReference>
<feature type="domain" description="Beta-mannosidase Ig-fold" evidence="15">
    <location>
        <begin position="893"/>
        <end position="959"/>
    </location>
</feature>
<evidence type="ECO:0000256" key="7">
    <source>
        <dbReference type="ARBA" id="ARBA00022729"/>
    </source>
</evidence>
<evidence type="ECO:0000256" key="4">
    <source>
        <dbReference type="ARBA" id="ARBA00011245"/>
    </source>
</evidence>
<dbReference type="AlphaFoldDB" id="A0A813K6V1"/>
<dbReference type="EMBL" id="CAJNNW010027701">
    <property type="protein sequence ID" value="CAE8692755.1"/>
    <property type="molecule type" value="Genomic_DNA"/>
</dbReference>
<evidence type="ECO:0000313" key="17">
    <source>
        <dbReference type="EMBL" id="CAE8692755.1"/>
    </source>
</evidence>
<protein>
    <recommendedName>
        <fullName evidence="6">Beta-mannosidase</fullName>
        <ecNumber evidence="5">3.2.1.25</ecNumber>
    </recommendedName>
    <alternativeName>
        <fullName evidence="12">Lysosomal beta A mannosidase</fullName>
    </alternativeName>
</protein>
<organism evidence="17 18">
    <name type="scientific">Polarella glacialis</name>
    <name type="common">Dinoflagellate</name>
    <dbReference type="NCBI Taxonomy" id="89957"/>
    <lineage>
        <taxon>Eukaryota</taxon>
        <taxon>Sar</taxon>
        <taxon>Alveolata</taxon>
        <taxon>Dinophyceae</taxon>
        <taxon>Suessiales</taxon>
        <taxon>Suessiaceae</taxon>
        <taxon>Polarella</taxon>
    </lineage>
</organism>
<evidence type="ECO:0000256" key="5">
    <source>
        <dbReference type="ARBA" id="ARBA00012754"/>
    </source>
</evidence>
<evidence type="ECO:0000256" key="3">
    <source>
        <dbReference type="ARBA" id="ARBA00007401"/>
    </source>
</evidence>
<keyword evidence="11" id="KW-0326">Glycosidase</keyword>
<dbReference type="InterPro" id="IPR017853">
    <property type="entry name" value="GH"/>
</dbReference>
<keyword evidence="7" id="KW-0732">Signal</keyword>
<dbReference type="Gene3D" id="3.20.20.80">
    <property type="entry name" value="Glycosidases"/>
    <property type="match status" value="1"/>
</dbReference>
<evidence type="ECO:0000259" key="16">
    <source>
        <dbReference type="Pfam" id="PF22666"/>
    </source>
</evidence>
<dbReference type="InterPro" id="IPR050887">
    <property type="entry name" value="Beta-mannosidase_GH2"/>
</dbReference>
<dbReference type="Gene3D" id="2.60.120.260">
    <property type="entry name" value="Galactose-binding domain-like"/>
    <property type="match status" value="1"/>
</dbReference>
<feature type="domain" description="Glycoside hydrolase family 2 catalytic" evidence="14">
    <location>
        <begin position="351"/>
        <end position="488"/>
    </location>
</feature>
<dbReference type="SUPFAM" id="SSF49303">
    <property type="entry name" value="beta-Galactosidase/glucuronidase domain"/>
    <property type="match status" value="1"/>
</dbReference>
<dbReference type="SUPFAM" id="SSF51445">
    <property type="entry name" value="(Trans)glycosidases"/>
    <property type="match status" value="1"/>
</dbReference>
<dbReference type="PANTHER" id="PTHR43730:SF1">
    <property type="entry name" value="BETA-MANNOSIDASE"/>
    <property type="match status" value="1"/>
</dbReference>
<accession>A0A813K6V1</accession>
<dbReference type="Pfam" id="PF22666">
    <property type="entry name" value="Glyco_hydro_2_N2"/>
    <property type="match status" value="1"/>
</dbReference>
<evidence type="ECO:0000256" key="9">
    <source>
        <dbReference type="ARBA" id="ARBA00023157"/>
    </source>
</evidence>
<dbReference type="GO" id="GO:0005975">
    <property type="term" value="P:carbohydrate metabolic process"/>
    <property type="evidence" value="ECO:0007669"/>
    <property type="project" value="InterPro"/>
</dbReference>
<dbReference type="InterPro" id="IPR008979">
    <property type="entry name" value="Galactose-bd-like_sf"/>
</dbReference>
<feature type="domain" description="Beta-mannosidase-like galactose-binding" evidence="16">
    <location>
        <begin position="91"/>
        <end position="243"/>
    </location>
</feature>
<dbReference type="InterPro" id="IPR054593">
    <property type="entry name" value="Beta-mannosidase-like_N2"/>
</dbReference>
<comment type="similarity">
    <text evidence="3">Belongs to the glycosyl hydrolase 2 family.</text>
</comment>
<feature type="non-terminal residue" evidence="17">
    <location>
        <position position="1"/>
    </location>
</feature>
<evidence type="ECO:0000256" key="10">
    <source>
        <dbReference type="ARBA" id="ARBA00023180"/>
    </source>
</evidence>
<gene>
    <name evidence="17" type="ORF">PGLA2088_LOCUS28027</name>
</gene>
<dbReference type="GO" id="GO:0006516">
    <property type="term" value="P:glycoprotein catabolic process"/>
    <property type="evidence" value="ECO:0007669"/>
    <property type="project" value="TreeGrafter"/>
</dbReference>
<dbReference type="Proteomes" id="UP000626109">
    <property type="component" value="Unassembled WGS sequence"/>
</dbReference>
<comment type="caution">
    <text evidence="17">The sequence shown here is derived from an EMBL/GenBank/DDBJ whole genome shotgun (WGS) entry which is preliminary data.</text>
</comment>
<evidence type="ECO:0000256" key="6">
    <source>
        <dbReference type="ARBA" id="ARBA00015707"/>
    </source>
</evidence>
<evidence type="ECO:0000313" key="18">
    <source>
        <dbReference type="Proteomes" id="UP000626109"/>
    </source>
</evidence>
<comment type="function">
    <text evidence="2">Exoglycosidase that cleaves the single beta-linked mannose residue from the non-reducing end of all N-linked glycoprotein oligosaccharides.</text>
</comment>
<dbReference type="Gene3D" id="2.60.40.10">
    <property type="entry name" value="Immunoglobulins"/>
    <property type="match status" value="1"/>
</dbReference>
<sequence length="974" mass="105566">DFEEGVDFLVSGQQPAVTPVAYTMDNSGKCCDLCAATAGCAASVYYASGRSSDAAPGCYFKTEAELAHKVKGVRWATACLPRGLRPSAPFTINATVPGDLLTDLQRAQLVGDPLRSSNHKAPSQVGEWNGEVWEYKKQFTLPDSMLPAEAFETLLVFDGIKMGANILLNGHLLGTTTNQHRRYEYEVKAFLKQGGINSLSVVFQRNISNDGRFMACSGGWDWAPYSRMRDVQGNPFLTRGIWKSLYLVTVRRVAIKYFVPQVMYRGTWPTTLVHDGQVDFEVNVTLHFWARAAVTGTLRLQGACRWGPPLVAPRHGSSSNVQHDSFIPSRLANAEGNGNAVSAHTLMFRISGAPVFMGGANMIPMETLEGRYVPGMHRQLIRSAADAGMNTLRVWGGGIYPFDEWLDACDEAGIMVLEDMMYGTDGIMPGASQTPDQEAELRHQIRRQSHHPAIVGWLGCNECGGAGVWTDFVMTTVASEDASRVVRSSSPFGLYSSGVNTISGLPNRQKLIDIPLKSEDARGSPWPPGQEDHSPYQHGGLFPAVNGGGDLFTPPVVVGVQPGYSVGPSEPGYVKTETGISSMSSFESMSAVLDKSEWSLHSDPMHERNYPCDNIIISYFGDHINLSHTGEESFKQQLYLCMLGAGLQRKANIESWRSTNIWAVITWQLNEIWPTGGWGSLEYGTPVAGQVIGGRWKPLHHFLKESTYAPVSAACGASKVVMDDSDASASGPALCYVRNDLPIAFQGKVLVQLIHFGTGVATMLTDAPVSLAAGAGAMGFFCALDGAMPSSSPVRCSSFASMFASEGCTSDGSDCMLEVLVTDASNNNDNNSNNGNKNNTTNNKNNITNNNINNNNNITNKLLSRNELLLAAPSKLRLPAAKVSLQVYNPPAGSTKLDVELTSDAVALYVWLSTLESGRFSRNGFMLRPNSPVKVQFLSFESEGVSSQALEASLRVEHLQMHLPVRHASELASV</sequence>
<evidence type="ECO:0000256" key="13">
    <source>
        <dbReference type="SAM" id="MobiDB-lite"/>
    </source>
</evidence>
<dbReference type="GO" id="GO:0004567">
    <property type="term" value="F:beta-mannosidase activity"/>
    <property type="evidence" value="ECO:0007669"/>
    <property type="project" value="UniProtKB-EC"/>
</dbReference>
<evidence type="ECO:0000256" key="2">
    <source>
        <dbReference type="ARBA" id="ARBA00003150"/>
    </source>
</evidence>
<name>A0A813K6V1_POLGL</name>
<keyword evidence="8" id="KW-0378">Hydrolase</keyword>
<keyword evidence="9" id="KW-1015">Disulfide bond</keyword>
<dbReference type="Pfam" id="PF17753">
    <property type="entry name" value="Ig_mannosidase"/>
    <property type="match status" value="1"/>
</dbReference>
<evidence type="ECO:0000256" key="12">
    <source>
        <dbReference type="ARBA" id="ARBA00032581"/>
    </source>
</evidence>
<comment type="catalytic activity">
    <reaction evidence="1">
        <text>Hydrolysis of terminal, non-reducing beta-D-mannose residues in beta-D-mannosides.</text>
        <dbReference type="EC" id="3.2.1.25"/>
    </reaction>
</comment>
<dbReference type="EC" id="3.2.1.25" evidence="5"/>
<dbReference type="Pfam" id="PF02836">
    <property type="entry name" value="Glyco_hydro_2_C"/>
    <property type="match status" value="1"/>
</dbReference>
<keyword evidence="10" id="KW-0325">Glycoprotein</keyword>
<evidence type="ECO:0000256" key="11">
    <source>
        <dbReference type="ARBA" id="ARBA00023295"/>
    </source>
</evidence>
<dbReference type="InterPro" id="IPR013783">
    <property type="entry name" value="Ig-like_fold"/>
</dbReference>
<dbReference type="SUPFAM" id="SSF49785">
    <property type="entry name" value="Galactose-binding domain-like"/>
    <property type="match status" value="1"/>
</dbReference>
<feature type="region of interest" description="Disordered" evidence="13">
    <location>
        <begin position="826"/>
        <end position="853"/>
    </location>
</feature>
<dbReference type="InterPro" id="IPR041625">
    <property type="entry name" value="Beta-mannosidase_Ig"/>
</dbReference>
<reference evidence="17" key="1">
    <citation type="submission" date="2021-02" db="EMBL/GenBank/DDBJ databases">
        <authorList>
            <person name="Dougan E. K."/>
            <person name="Rhodes N."/>
            <person name="Thang M."/>
            <person name="Chan C."/>
        </authorList>
    </citation>
    <scope>NUCLEOTIDE SEQUENCE</scope>
</reference>
<evidence type="ECO:0000256" key="8">
    <source>
        <dbReference type="ARBA" id="ARBA00022801"/>
    </source>
</evidence>
<evidence type="ECO:0000259" key="14">
    <source>
        <dbReference type="Pfam" id="PF02836"/>
    </source>
</evidence>
<evidence type="ECO:0000259" key="15">
    <source>
        <dbReference type="Pfam" id="PF17753"/>
    </source>
</evidence>